<accession>A0A1I0EVF7</accession>
<sequence length="362" mass="39257">MQTDGKTVLVTGASGFVAMQCIVQLLQKGYHVRGTVRSVQRSARVTEVVGKQVDTGGGRLTLVQADLSSDEGWAQAADGCSWVLHVASPVPTAPPKTADEVIVPARDGTLRVLRAAAQARVKRVVMTSSTSAILYGHRRDGSKTYDENDWSLLTGEVGPYEQSKTIAERAAWDFVKNLPENERFELVVINPGVVLGPVPDKGLSVSGEVVRKLLTREMPGCPNLGWALVDVRDVASAHIAAMTHPEAAGQRFIVASEHVSMLQIAQVLSRNFGPRGFKVPTRRLPDWVLKLVALFDKTAALAVNELGKRQDVSSERARKVLGWTPRSWETMVVDTAESMIQCGLVPVPGKRMPVVKHTAEST</sequence>
<comment type="similarity">
    <text evidence="2">Belongs to the NAD(P)-dependent epimerase/dehydratase family. Dihydroflavonol-4-reductase subfamily.</text>
</comment>
<dbReference type="AlphaFoldDB" id="A0A1I0EVF7"/>
<evidence type="ECO:0000256" key="2">
    <source>
        <dbReference type="ARBA" id="ARBA00023445"/>
    </source>
</evidence>
<dbReference type="SUPFAM" id="SSF51735">
    <property type="entry name" value="NAD(P)-binding Rossmann-fold domains"/>
    <property type="match status" value="1"/>
</dbReference>
<keyword evidence="5" id="KW-1185">Reference proteome</keyword>
<dbReference type="PANTHER" id="PTHR10366">
    <property type="entry name" value="NAD DEPENDENT EPIMERASE/DEHYDRATASE"/>
    <property type="match status" value="1"/>
</dbReference>
<protein>
    <submittedName>
        <fullName evidence="4">Nucleoside-diphosphate-sugar epimerase</fullName>
    </submittedName>
</protein>
<feature type="domain" description="NAD-dependent epimerase/dehydratase" evidence="3">
    <location>
        <begin position="8"/>
        <end position="251"/>
    </location>
</feature>
<dbReference type="RefSeq" id="WP_093518453.1">
    <property type="nucleotide sequence ID" value="NZ_FOIJ01000003.1"/>
</dbReference>
<dbReference type="InterPro" id="IPR050425">
    <property type="entry name" value="NAD(P)_dehydrat-like"/>
</dbReference>
<dbReference type="EMBL" id="FOIJ01000003">
    <property type="protein sequence ID" value="SET49337.1"/>
    <property type="molecule type" value="Genomic_DNA"/>
</dbReference>
<dbReference type="CDD" id="cd05227">
    <property type="entry name" value="AR_SDR_e"/>
    <property type="match status" value="1"/>
</dbReference>
<dbReference type="FunFam" id="3.40.50.720:FF:000336">
    <property type="entry name" value="Aldehyde reductase"/>
    <property type="match status" value="1"/>
</dbReference>
<organism evidence="4 5">
    <name type="scientific">Stigmatella erecta</name>
    <dbReference type="NCBI Taxonomy" id="83460"/>
    <lineage>
        <taxon>Bacteria</taxon>
        <taxon>Pseudomonadati</taxon>
        <taxon>Myxococcota</taxon>
        <taxon>Myxococcia</taxon>
        <taxon>Myxococcales</taxon>
        <taxon>Cystobacterineae</taxon>
        <taxon>Archangiaceae</taxon>
        <taxon>Stigmatella</taxon>
    </lineage>
</organism>
<keyword evidence="1" id="KW-0560">Oxidoreductase</keyword>
<dbReference type="Gene3D" id="3.40.50.720">
    <property type="entry name" value="NAD(P)-binding Rossmann-like Domain"/>
    <property type="match status" value="1"/>
</dbReference>
<proteinExistence type="inferred from homology"/>
<dbReference type="InterPro" id="IPR036291">
    <property type="entry name" value="NAD(P)-bd_dom_sf"/>
</dbReference>
<evidence type="ECO:0000313" key="4">
    <source>
        <dbReference type="EMBL" id="SET49337.1"/>
    </source>
</evidence>
<reference evidence="5" key="1">
    <citation type="submission" date="2016-10" db="EMBL/GenBank/DDBJ databases">
        <authorList>
            <person name="Varghese N."/>
            <person name="Submissions S."/>
        </authorList>
    </citation>
    <scope>NUCLEOTIDE SEQUENCE [LARGE SCALE GENOMIC DNA]</scope>
    <source>
        <strain evidence="5">DSM 16858</strain>
    </source>
</reference>
<dbReference type="GO" id="GO:0016616">
    <property type="term" value="F:oxidoreductase activity, acting on the CH-OH group of donors, NAD or NADP as acceptor"/>
    <property type="evidence" value="ECO:0007669"/>
    <property type="project" value="TreeGrafter"/>
</dbReference>
<gene>
    <name evidence="4" type="ORF">SAMN05443639_103144</name>
</gene>
<dbReference type="Proteomes" id="UP000199181">
    <property type="component" value="Unassembled WGS sequence"/>
</dbReference>
<evidence type="ECO:0000256" key="1">
    <source>
        <dbReference type="ARBA" id="ARBA00023002"/>
    </source>
</evidence>
<evidence type="ECO:0000313" key="5">
    <source>
        <dbReference type="Proteomes" id="UP000199181"/>
    </source>
</evidence>
<dbReference type="InterPro" id="IPR001509">
    <property type="entry name" value="Epimerase_deHydtase"/>
</dbReference>
<evidence type="ECO:0000259" key="3">
    <source>
        <dbReference type="Pfam" id="PF01370"/>
    </source>
</evidence>
<dbReference type="Pfam" id="PF01370">
    <property type="entry name" value="Epimerase"/>
    <property type="match status" value="1"/>
</dbReference>
<name>A0A1I0EVF7_9BACT</name>
<dbReference type="PANTHER" id="PTHR10366:SF564">
    <property type="entry name" value="STEROL-4-ALPHA-CARBOXYLATE 3-DEHYDROGENASE, DECARBOXYLATING"/>
    <property type="match status" value="1"/>
</dbReference>